<organism evidence="3 4">
    <name type="scientific">Entamoeba invadens IP1</name>
    <dbReference type="NCBI Taxonomy" id="370355"/>
    <lineage>
        <taxon>Eukaryota</taxon>
        <taxon>Amoebozoa</taxon>
        <taxon>Evosea</taxon>
        <taxon>Archamoebae</taxon>
        <taxon>Mastigamoebida</taxon>
        <taxon>Entamoebidae</taxon>
        <taxon>Entamoeba</taxon>
    </lineage>
</organism>
<proteinExistence type="inferred from homology"/>
<sequence length="365" mass="39804">MSGAVVTYDCIKSFMKEVLMKIGAPEENAEMTSETLASADHSGMCTHGIQRFKTVYIDRIEKGMIDPKATPTIVRESPTTAVLDGNNGLGHVNGTIAMKMAIEKAKKYGMGMVVVRNSTHFGIAGFYSLLAAQEGMMGMAGTNARSSVAPIYADEPKLGTNPLSVAFPSDEAFPWCFDAATSISPTGRFEKFVREGKQVDPSWASKGGDTPLTDAAAFLKMYPKGEAYLHPLGGKEEVNGGHKGYCLSEMVEILSACFSTSSFLSQIEAGAKTTGKYEIGHFFIAVDISTFRDLDEFKKSVGDVNRELRAAKKRPGYDRIYTAGEKEYETCQYGLKHGVHIPQTTVDEMTELKKKYGVSVKLPWE</sequence>
<dbReference type="InterPro" id="IPR036111">
    <property type="entry name" value="Mal/L-sulfo/L-lacto_DH-like_sf"/>
</dbReference>
<accession>A0A0A1TZY3</accession>
<dbReference type="Gene3D" id="1.10.1530.10">
    <property type="match status" value="1"/>
</dbReference>
<dbReference type="PANTHER" id="PTHR11091">
    <property type="entry name" value="OXIDOREDUCTASE-RELATED"/>
    <property type="match status" value="1"/>
</dbReference>
<dbReference type="VEuPathDB" id="AmoebaDB:EIN_093460"/>
<dbReference type="OrthoDB" id="7881616at2759"/>
<name>A0A0A1TZY3_ENTIV</name>
<comment type="similarity">
    <text evidence="1">Belongs to the LDH2/MDH2 oxidoreductase family.</text>
</comment>
<dbReference type="Gene3D" id="3.30.1370.60">
    <property type="entry name" value="Hypothetical oxidoreductase yiak, domain 2"/>
    <property type="match status" value="1"/>
</dbReference>
<reference evidence="3 4" key="1">
    <citation type="submission" date="2012-10" db="EMBL/GenBank/DDBJ databases">
        <authorList>
            <person name="Zafar N."/>
            <person name="Inman J."/>
            <person name="Hall N."/>
            <person name="Lorenzi H."/>
            <person name="Caler E."/>
        </authorList>
    </citation>
    <scope>NUCLEOTIDE SEQUENCE [LARGE SCALE GENOMIC DNA]</scope>
    <source>
        <strain evidence="3 4">IP1</strain>
    </source>
</reference>
<evidence type="ECO:0000313" key="3">
    <source>
        <dbReference type="EMBL" id="ELP87189.1"/>
    </source>
</evidence>
<dbReference type="RefSeq" id="XP_004253960.1">
    <property type="nucleotide sequence ID" value="XM_004253912.1"/>
</dbReference>
<dbReference type="SUPFAM" id="SSF89733">
    <property type="entry name" value="L-sulfolactate dehydrogenase-like"/>
    <property type="match status" value="1"/>
</dbReference>
<protein>
    <submittedName>
        <fullName evidence="3">Malate dehydrogenase, putative</fullName>
        <ecNumber evidence="3">1.1.1.37</ecNumber>
    </submittedName>
</protein>
<dbReference type="PANTHER" id="PTHR11091:SF0">
    <property type="entry name" value="MALATE DEHYDROGENASE"/>
    <property type="match status" value="1"/>
</dbReference>
<dbReference type="AlphaFoldDB" id="A0A0A1TZY3"/>
<evidence type="ECO:0000256" key="1">
    <source>
        <dbReference type="ARBA" id="ARBA00006056"/>
    </source>
</evidence>
<keyword evidence="2 3" id="KW-0560">Oxidoreductase</keyword>
<dbReference type="KEGG" id="eiv:EIN_093460"/>
<dbReference type="GeneID" id="14886308"/>
<dbReference type="Proteomes" id="UP000014680">
    <property type="component" value="Unassembled WGS sequence"/>
</dbReference>
<dbReference type="GO" id="GO:0030060">
    <property type="term" value="F:L-malate dehydrogenase (NAD+) activity"/>
    <property type="evidence" value="ECO:0007669"/>
    <property type="project" value="UniProtKB-EC"/>
</dbReference>
<dbReference type="OMA" id="VLAHNCA"/>
<evidence type="ECO:0000256" key="2">
    <source>
        <dbReference type="ARBA" id="ARBA00023002"/>
    </source>
</evidence>
<gene>
    <name evidence="3" type="ORF">EIN_093460</name>
</gene>
<dbReference type="InterPro" id="IPR003767">
    <property type="entry name" value="Malate/L-lactate_DH-like"/>
</dbReference>
<dbReference type="EC" id="1.1.1.37" evidence="3"/>
<dbReference type="Pfam" id="PF02615">
    <property type="entry name" value="Ldh_2"/>
    <property type="match status" value="1"/>
</dbReference>
<dbReference type="EMBL" id="KB206860">
    <property type="protein sequence ID" value="ELP87189.1"/>
    <property type="molecule type" value="Genomic_DNA"/>
</dbReference>
<evidence type="ECO:0000313" key="4">
    <source>
        <dbReference type="Proteomes" id="UP000014680"/>
    </source>
</evidence>
<dbReference type="InterPro" id="IPR043143">
    <property type="entry name" value="Mal/L-sulf/L-lact_DH-like_NADP"/>
</dbReference>
<dbReference type="InterPro" id="IPR043144">
    <property type="entry name" value="Mal/L-sulf/L-lact_DH-like_ah"/>
</dbReference>
<keyword evidence="4" id="KW-1185">Reference proteome</keyword>